<evidence type="ECO:0000256" key="3">
    <source>
        <dbReference type="ARBA" id="ARBA00022741"/>
    </source>
</evidence>
<keyword evidence="6" id="KW-0137">Centromere</keyword>
<sequence>MDNDSYLQIFEKSLSLYTGDDPLDLWDKFVAYLEPRLPADGGSEMPQALDHLVQRFVNVDQYANDIRYVKYCIKYASYYPDPIALYSHLFSRGIGTKTAAFYVSWAKQFEQGGSVNQADAVFQKALENQAQPTDIMLNEHRQFQTRNRIQAPSPAGIRAPLQNSHVINQMSSQREPAAQPKAWMEGPAALITVSRSENLGVLPSSQGPGVRTVSEYMTEELLCEGSELCFEEVRARKYFEKLRAKQAQEEREREEKLRKEEDSNLKMKYRLEEVNQEQEWIKTLVRSLILPSSLQCAHPPRLSRRSLSLRLHTEPTFFQEASSSSSSLPELPAHLQRGLSAEASQHAPVLADRSVQLPQFAPTTESTDSEQMNVSLHRPACTSADFSMQEDPESRLESQQEAAHPPEFEERLNMSQGGTANLSHITPNTSLGFVQATPSRVLPSPTVNTREALGVIMDMFQAPTLLKDPFDNTSVLLAGEQTLDPGHQRNGVSSFCAPPTAAPFTVFQDDIDKENGSTAAPFVVEKSKPMRALAEIPVSNKPNETPPDLMSDESTMWGAHFNSLHSLAACPNSTSDFAMLAQFVSTPFTNKSVFNFCEDKVNKSDGGDTEDDAFTRRQPKKLSPIMEQSPSTDTAYSELAPSEGGHGTIVGEGLAPAPPCLSSSSSCTTIVQPPPPAMLSFREQTLCSSEASRTMPAAAVGPDWDVYTKAEPFTIMEDSQKPPSPERVQQRVQDIPMSPDYPPKPDWLAFSSPDYQQKPLRSPEPRGEFDLDAFVSPRLQRNTDVPMSPEAAALQDEPMMSPDRKQGNLVSDPWDDDLIARLLASLSPPLTTHPRCITWQCNVPNIAPKTTISMGKASLRVDCVLGQGAFATVYQGTDPMTSEKMVLKVQKQKPGNPWEYYINTQLDARLQPGLRQLFSRLHSAHLFHNGCVMLGELYNYGTLLNAVNIFKTQSDKVMPQPLVMYFSVCILQMVETLHSIRVIHADIKPDNFLLGERFLENRCFQPENLDHGLVLIDFGQSIDLDLFPEGTAFTGKCLTSGFQCTEMISGKPWSFQTDYFGIAGTVYCMLFGTYMQVTSEGGAWKTNGVFRRNPHSDLWVDFFHTLLNSPPHGALQSLRLRLTSVLQQNYSSKLPTLKSRLTVLLLEARKAARR</sequence>
<keyword evidence="5 7" id="KW-0067">ATP-binding</keyword>
<dbReference type="InterPro" id="IPR013212">
    <property type="entry name" value="Mad3/Bub1_I"/>
</dbReference>
<feature type="coiled-coil region" evidence="8">
    <location>
        <begin position="239"/>
        <end position="277"/>
    </location>
</feature>
<keyword evidence="4" id="KW-0995">Kinetochore</keyword>
<dbReference type="Gene3D" id="1.25.40.430">
    <property type="match status" value="1"/>
</dbReference>
<evidence type="ECO:0000313" key="13">
    <source>
        <dbReference type="Proteomes" id="UP001346869"/>
    </source>
</evidence>
<dbReference type="GO" id="GO:0004672">
    <property type="term" value="F:protein kinase activity"/>
    <property type="evidence" value="ECO:0007669"/>
    <property type="project" value="InterPro"/>
</dbReference>
<feature type="compositionally biased region" description="Polar residues" evidence="9">
    <location>
        <begin position="626"/>
        <end position="635"/>
    </location>
</feature>
<evidence type="ECO:0000256" key="2">
    <source>
        <dbReference type="ARBA" id="ARBA00022454"/>
    </source>
</evidence>
<dbReference type="Proteomes" id="UP001346869">
    <property type="component" value="Unassembled WGS sequence"/>
</dbReference>
<evidence type="ECO:0000256" key="8">
    <source>
        <dbReference type="SAM" id="Coils"/>
    </source>
</evidence>
<feature type="binding site" evidence="7">
    <location>
        <position position="888"/>
    </location>
    <ligand>
        <name>ATP</name>
        <dbReference type="ChEBI" id="CHEBI:30616"/>
    </ligand>
</feature>
<protein>
    <recommendedName>
        <fullName evidence="14">Mitotic checkpoint serine/threonine-protein kinase BUB1</fullName>
    </recommendedName>
</protein>
<reference evidence="12 13" key="1">
    <citation type="journal article" date="2023" name="Genes (Basel)">
        <title>Chromosome-Level Genome Assembly and Circadian Gene Repertoire of the Patagonia Blennie Eleginops maclovinus-The Closest Ancestral Proxy of Antarctic Cryonotothenioids.</title>
        <authorList>
            <person name="Cheng C.C."/>
            <person name="Rivera-Colon A.G."/>
            <person name="Minhas B.F."/>
            <person name="Wilson L."/>
            <person name="Rayamajhi N."/>
            <person name="Vargas-Chacoff L."/>
            <person name="Catchen J.M."/>
        </authorList>
    </citation>
    <scope>NUCLEOTIDE SEQUENCE [LARGE SCALE GENOMIC DNA]</scope>
    <source>
        <strain evidence="12">JMC-PN-2008</strain>
    </source>
</reference>
<dbReference type="InterPro" id="IPR015661">
    <property type="entry name" value="Bub1/Mad3"/>
</dbReference>
<keyword evidence="2" id="KW-0158">Chromosome</keyword>
<keyword evidence="13" id="KW-1185">Reference proteome</keyword>
<dbReference type="GO" id="GO:0005634">
    <property type="term" value="C:nucleus"/>
    <property type="evidence" value="ECO:0007669"/>
    <property type="project" value="TreeGrafter"/>
</dbReference>
<dbReference type="PANTHER" id="PTHR14030:SF26">
    <property type="entry name" value="MITOTIC CHECKPOINT SERINE_THREONINE-PROTEIN KINASE BUB1"/>
    <property type="match status" value="1"/>
</dbReference>
<dbReference type="GO" id="GO:0051754">
    <property type="term" value="P:meiotic sister chromatid cohesion, centromeric"/>
    <property type="evidence" value="ECO:0007669"/>
    <property type="project" value="TreeGrafter"/>
</dbReference>
<dbReference type="GO" id="GO:0005524">
    <property type="term" value="F:ATP binding"/>
    <property type="evidence" value="ECO:0007669"/>
    <property type="project" value="UniProtKB-UniRule"/>
</dbReference>
<dbReference type="PROSITE" id="PS51489">
    <property type="entry name" value="BUB1_N"/>
    <property type="match status" value="1"/>
</dbReference>
<evidence type="ECO:0000259" key="10">
    <source>
        <dbReference type="PROSITE" id="PS50011"/>
    </source>
</evidence>
<keyword evidence="3 7" id="KW-0547">Nucleotide-binding</keyword>
<comment type="subcellular location">
    <subcellularLocation>
        <location evidence="1">Chromosome</location>
        <location evidence="1">Centromere</location>
        <location evidence="1">Kinetochore</location>
    </subcellularLocation>
</comment>
<dbReference type="Pfam" id="PF08311">
    <property type="entry name" value="Mad3_BUB1_I"/>
    <property type="match status" value="1"/>
</dbReference>
<evidence type="ECO:0000256" key="6">
    <source>
        <dbReference type="ARBA" id="ARBA00023328"/>
    </source>
</evidence>
<dbReference type="PROSITE" id="PS00108">
    <property type="entry name" value="PROTEIN_KINASE_ST"/>
    <property type="match status" value="1"/>
</dbReference>
<dbReference type="InterPro" id="IPR000719">
    <property type="entry name" value="Prot_kinase_dom"/>
</dbReference>
<dbReference type="InterPro" id="IPR017441">
    <property type="entry name" value="Protein_kinase_ATP_BS"/>
</dbReference>
<accession>A0AAN7X127</accession>
<name>A0AAN7X127_ELEMC</name>
<feature type="domain" description="Protein kinase" evidence="10">
    <location>
        <begin position="859"/>
        <end position="1154"/>
    </location>
</feature>
<dbReference type="AlphaFoldDB" id="A0AAN7X127"/>
<evidence type="ECO:0000313" key="12">
    <source>
        <dbReference type="EMBL" id="KAK5852546.1"/>
    </source>
</evidence>
<dbReference type="SMART" id="SM00220">
    <property type="entry name" value="S_TKc"/>
    <property type="match status" value="1"/>
</dbReference>
<evidence type="ECO:0000256" key="7">
    <source>
        <dbReference type="PROSITE-ProRule" id="PRU10141"/>
    </source>
</evidence>
<dbReference type="PROSITE" id="PS50011">
    <property type="entry name" value="PROTEIN_KINASE_DOM"/>
    <property type="match status" value="1"/>
</dbReference>
<evidence type="ECO:0000259" key="11">
    <source>
        <dbReference type="PROSITE" id="PS51489"/>
    </source>
</evidence>
<dbReference type="Pfam" id="PF00069">
    <property type="entry name" value="Pkinase"/>
    <property type="match status" value="1"/>
</dbReference>
<proteinExistence type="predicted"/>
<dbReference type="InterPro" id="IPR008271">
    <property type="entry name" value="Ser/Thr_kinase_AS"/>
</dbReference>
<dbReference type="Gene3D" id="1.10.510.10">
    <property type="entry name" value="Transferase(Phosphotransferase) domain 1"/>
    <property type="match status" value="1"/>
</dbReference>
<evidence type="ECO:0000256" key="4">
    <source>
        <dbReference type="ARBA" id="ARBA00022838"/>
    </source>
</evidence>
<dbReference type="SUPFAM" id="SSF56112">
    <property type="entry name" value="Protein kinase-like (PK-like)"/>
    <property type="match status" value="1"/>
</dbReference>
<dbReference type="PANTHER" id="PTHR14030">
    <property type="entry name" value="MITOTIC CHECKPOINT SERINE/THREONINE-PROTEIN KINASE BUB1"/>
    <property type="match status" value="1"/>
</dbReference>
<keyword evidence="8" id="KW-0175">Coiled coil</keyword>
<organism evidence="12 13">
    <name type="scientific">Eleginops maclovinus</name>
    <name type="common">Patagonian blennie</name>
    <name type="synonym">Eleginus maclovinus</name>
    <dbReference type="NCBI Taxonomy" id="56733"/>
    <lineage>
        <taxon>Eukaryota</taxon>
        <taxon>Metazoa</taxon>
        <taxon>Chordata</taxon>
        <taxon>Craniata</taxon>
        <taxon>Vertebrata</taxon>
        <taxon>Euteleostomi</taxon>
        <taxon>Actinopterygii</taxon>
        <taxon>Neopterygii</taxon>
        <taxon>Teleostei</taxon>
        <taxon>Neoteleostei</taxon>
        <taxon>Acanthomorphata</taxon>
        <taxon>Eupercaria</taxon>
        <taxon>Perciformes</taxon>
        <taxon>Notothenioidei</taxon>
        <taxon>Eleginopidae</taxon>
        <taxon>Eleginops</taxon>
    </lineage>
</organism>
<reference evidence="12 13" key="2">
    <citation type="journal article" date="2023" name="Mol. Biol. Evol.">
        <title>Genomics of Secondarily Temperate Adaptation in the Only Non-Antarctic Icefish.</title>
        <authorList>
            <person name="Rivera-Colon A.G."/>
            <person name="Rayamajhi N."/>
            <person name="Minhas B.F."/>
            <person name="Madrigal G."/>
            <person name="Bilyk K.T."/>
            <person name="Yoon V."/>
            <person name="Hune M."/>
            <person name="Gregory S."/>
            <person name="Cheng C.H.C."/>
            <person name="Catchen J.M."/>
        </authorList>
    </citation>
    <scope>NUCLEOTIDE SEQUENCE [LARGE SCALE GENOMIC DNA]</scope>
    <source>
        <strain evidence="12">JMC-PN-2008</strain>
    </source>
</reference>
<feature type="region of interest" description="Disordered" evidence="9">
    <location>
        <begin position="602"/>
        <end position="640"/>
    </location>
</feature>
<dbReference type="InterPro" id="IPR011009">
    <property type="entry name" value="Kinase-like_dom_sf"/>
</dbReference>
<dbReference type="GO" id="GO:0000776">
    <property type="term" value="C:kinetochore"/>
    <property type="evidence" value="ECO:0007669"/>
    <property type="project" value="UniProtKB-KW"/>
</dbReference>
<dbReference type="Gene3D" id="6.10.130.20">
    <property type="match status" value="1"/>
</dbReference>
<evidence type="ECO:0000256" key="5">
    <source>
        <dbReference type="ARBA" id="ARBA00022840"/>
    </source>
</evidence>
<dbReference type="SMART" id="SM00777">
    <property type="entry name" value="Mad3_BUB1_I"/>
    <property type="match status" value="1"/>
</dbReference>
<dbReference type="GO" id="GO:0007094">
    <property type="term" value="P:mitotic spindle assembly checkpoint signaling"/>
    <property type="evidence" value="ECO:0007669"/>
    <property type="project" value="InterPro"/>
</dbReference>
<evidence type="ECO:0000256" key="1">
    <source>
        <dbReference type="ARBA" id="ARBA00004629"/>
    </source>
</evidence>
<feature type="domain" description="BUB1 N-terminal" evidence="11">
    <location>
        <begin position="10"/>
        <end position="165"/>
    </location>
</feature>
<dbReference type="EMBL" id="JAUZQC010000020">
    <property type="protein sequence ID" value="KAK5852546.1"/>
    <property type="molecule type" value="Genomic_DNA"/>
</dbReference>
<evidence type="ECO:0008006" key="14">
    <source>
        <dbReference type="Google" id="ProtNLM"/>
    </source>
</evidence>
<gene>
    <name evidence="12" type="ORF">PBY51_006399</name>
</gene>
<comment type="caution">
    <text evidence="12">The sequence shown here is derived from an EMBL/GenBank/DDBJ whole genome shotgun (WGS) entry which is preliminary data.</text>
</comment>
<evidence type="ECO:0000256" key="9">
    <source>
        <dbReference type="SAM" id="MobiDB-lite"/>
    </source>
</evidence>
<dbReference type="PROSITE" id="PS00107">
    <property type="entry name" value="PROTEIN_KINASE_ATP"/>
    <property type="match status" value="1"/>
</dbReference>